<keyword evidence="2" id="KW-1185">Reference proteome</keyword>
<sequence length="161" mass="17468">MGEGEPHFLKAAIEGGIPQLLAGPAGKAISRLIGAGIEIPAVWLEGIAQGTRDKTQARSAISEILSAKVACEASTDPKVLERAMNSMLSKAYRTQRNKDAVAKIAIEELQVHPSEKENEAPSDSWMSKFESYAEDASDEELQAMFGRLLAGELRAPDQWHH</sequence>
<dbReference type="RefSeq" id="WP_386281997.1">
    <property type="nucleotide sequence ID" value="NZ_JBHSWA010000001.1"/>
</dbReference>
<dbReference type="Proteomes" id="UP001596403">
    <property type="component" value="Unassembled WGS sequence"/>
</dbReference>
<dbReference type="InterPro" id="IPR021254">
    <property type="entry name" value="DUF2806"/>
</dbReference>
<proteinExistence type="predicted"/>
<accession>A0ABW1YY26</accession>
<dbReference type="Pfam" id="PF10987">
    <property type="entry name" value="DUF2806"/>
    <property type="match status" value="1"/>
</dbReference>
<organism evidence="1 2">
    <name type="scientific">Sulfitobacter profundi</name>
    <dbReference type="NCBI Taxonomy" id="2679961"/>
    <lineage>
        <taxon>Bacteria</taxon>
        <taxon>Pseudomonadati</taxon>
        <taxon>Pseudomonadota</taxon>
        <taxon>Alphaproteobacteria</taxon>
        <taxon>Rhodobacterales</taxon>
        <taxon>Roseobacteraceae</taxon>
        <taxon>Sulfitobacter</taxon>
    </lineage>
</organism>
<evidence type="ECO:0000313" key="1">
    <source>
        <dbReference type="EMBL" id="MFC6641989.1"/>
    </source>
</evidence>
<reference evidence="2" key="1">
    <citation type="journal article" date="2019" name="Int. J. Syst. Evol. Microbiol.">
        <title>The Global Catalogue of Microorganisms (GCM) 10K type strain sequencing project: providing services to taxonomists for standard genome sequencing and annotation.</title>
        <authorList>
            <consortium name="The Broad Institute Genomics Platform"/>
            <consortium name="The Broad Institute Genome Sequencing Center for Infectious Disease"/>
            <person name="Wu L."/>
            <person name="Ma J."/>
        </authorList>
    </citation>
    <scope>NUCLEOTIDE SEQUENCE [LARGE SCALE GENOMIC DNA]</scope>
    <source>
        <strain evidence="2">NBRC 111368</strain>
    </source>
</reference>
<dbReference type="EMBL" id="JBHSWA010000001">
    <property type="protein sequence ID" value="MFC6641989.1"/>
    <property type="molecule type" value="Genomic_DNA"/>
</dbReference>
<name>A0ABW1YY26_9RHOB</name>
<evidence type="ECO:0000313" key="2">
    <source>
        <dbReference type="Proteomes" id="UP001596403"/>
    </source>
</evidence>
<comment type="caution">
    <text evidence="1">The sequence shown here is derived from an EMBL/GenBank/DDBJ whole genome shotgun (WGS) entry which is preliminary data.</text>
</comment>
<protein>
    <submittedName>
        <fullName evidence="1">DUF2806 domain-containing protein</fullName>
    </submittedName>
</protein>
<gene>
    <name evidence="1" type="ORF">ACFQAU_10035</name>
</gene>